<gene>
    <name evidence="1" type="ORF">UFOPK2786_01072</name>
</gene>
<dbReference type="PANTHER" id="PTHR38479:SF2">
    <property type="entry name" value="WINGED HELIX DNA-BINDING DOMAIN-CONTAINING PROTEIN"/>
    <property type="match status" value="1"/>
</dbReference>
<protein>
    <submittedName>
        <fullName evidence="1">Unannotated protein</fullName>
    </submittedName>
</protein>
<dbReference type="AlphaFoldDB" id="A0A6J6THL1"/>
<accession>A0A6J6THL1</accession>
<name>A0A6J6THL1_9ZZZZ</name>
<reference evidence="1" key="1">
    <citation type="submission" date="2020-05" db="EMBL/GenBank/DDBJ databases">
        <authorList>
            <person name="Chiriac C."/>
            <person name="Salcher M."/>
            <person name="Ghai R."/>
            <person name="Kavagutti S V."/>
        </authorList>
    </citation>
    <scope>NUCLEOTIDE SEQUENCE</scope>
</reference>
<evidence type="ECO:0000313" key="1">
    <source>
        <dbReference type="EMBL" id="CAB4746670.1"/>
    </source>
</evidence>
<dbReference type="EMBL" id="CAEZYW010000164">
    <property type="protein sequence ID" value="CAB4746670.1"/>
    <property type="molecule type" value="Genomic_DNA"/>
</dbReference>
<sequence length="361" mass="39195">MSSMLLDVAVDRTPLSVARWFGAMQAQDVASGHWSLGARCTGLTQSDVTGAFERAEIVRTWPMRGTIHIIPAEDLQWMLALTGSRTLTGAERRRESLGLTLRDATTAVDALALELRAKPVLTRSDALACIADAGIEVTGQRGYHLLWYAAQLGVTCIGPQRGTDQTFVAVAEWAPHQVTMTRDEALAELLLRYVRSHGPVSLRDFAGWTGLTMTDAKRAATGNDGRLISLALLGQELWATVELAERLRNGDGFGHEPVALPGFDEFILGYKDRSVQVPEGAMERIVPGGNGVFRATVVIDGLVVATWKRTLTGTRVTVEVEPLARMTKAVRAKVDASFAPYAAFLRRDLVVRESRATALGT</sequence>
<dbReference type="PANTHER" id="PTHR38479">
    <property type="entry name" value="LMO0824 PROTEIN"/>
    <property type="match status" value="1"/>
</dbReference>
<organism evidence="1">
    <name type="scientific">freshwater metagenome</name>
    <dbReference type="NCBI Taxonomy" id="449393"/>
    <lineage>
        <taxon>unclassified sequences</taxon>
        <taxon>metagenomes</taxon>
        <taxon>ecological metagenomes</taxon>
    </lineage>
</organism>
<dbReference type="InterPro" id="IPR009351">
    <property type="entry name" value="AlkZ-like"/>
</dbReference>
<dbReference type="Pfam" id="PF06224">
    <property type="entry name" value="AlkZ-like"/>
    <property type="match status" value="1"/>
</dbReference>
<proteinExistence type="predicted"/>